<dbReference type="InterPro" id="IPR000160">
    <property type="entry name" value="GGDEF_dom"/>
</dbReference>
<dbReference type="PATRIC" id="fig|320778.3.peg.3294"/>
<reference evidence="6 7" key="1">
    <citation type="submission" date="2015-05" db="EMBL/GenBank/DDBJ databases">
        <title>Photobacterium galathea sp. nov.</title>
        <authorList>
            <person name="Machado H."/>
            <person name="Gram L."/>
        </authorList>
    </citation>
    <scope>NUCLEOTIDE SEQUENCE [LARGE SCALE GENOMIC DNA]</scope>
    <source>
        <strain evidence="6 7">DSM 22954</strain>
    </source>
</reference>
<evidence type="ECO:0000313" key="7">
    <source>
        <dbReference type="Proteomes" id="UP000035909"/>
    </source>
</evidence>
<dbReference type="CDD" id="cd01949">
    <property type="entry name" value="GGDEF"/>
    <property type="match status" value="1"/>
</dbReference>
<feature type="transmembrane region" description="Helical" evidence="4">
    <location>
        <begin position="51"/>
        <end position="73"/>
    </location>
</feature>
<protein>
    <recommendedName>
        <fullName evidence="2">diguanylate cyclase</fullName>
        <ecNumber evidence="2">2.7.7.65</ecNumber>
    </recommendedName>
</protein>
<dbReference type="GO" id="GO:0043709">
    <property type="term" value="P:cell adhesion involved in single-species biofilm formation"/>
    <property type="evidence" value="ECO:0007669"/>
    <property type="project" value="TreeGrafter"/>
</dbReference>
<feature type="transmembrane region" description="Helical" evidence="4">
    <location>
        <begin position="85"/>
        <end position="109"/>
    </location>
</feature>
<proteinExistence type="predicted"/>
<dbReference type="EMBL" id="LDOU01000015">
    <property type="protein sequence ID" value="KLV08458.1"/>
    <property type="molecule type" value="Genomic_DNA"/>
</dbReference>
<dbReference type="GO" id="GO:1902201">
    <property type="term" value="P:negative regulation of bacterial-type flagellum-dependent cell motility"/>
    <property type="evidence" value="ECO:0007669"/>
    <property type="project" value="TreeGrafter"/>
</dbReference>
<dbReference type="PANTHER" id="PTHR45138:SF9">
    <property type="entry name" value="DIGUANYLATE CYCLASE DGCM-RELATED"/>
    <property type="match status" value="1"/>
</dbReference>
<comment type="caution">
    <text evidence="6">The sequence shown here is derived from an EMBL/GenBank/DDBJ whole genome shotgun (WGS) entry which is preliminary data.</text>
</comment>
<evidence type="ECO:0000256" key="3">
    <source>
        <dbReference type="ARBA" id="ARBA00034247"/>
    </source>
</evidence>
<dbReference type="GO" id="GO:0052621">
    <property type="term" value="F:diguanylate cyclase activity"/>
    <property type="evidence" value="ECO:0007669"/>
    <property type="project" value="UniProtKB-EC"/>
</dbReference>
<dbReference type="GO" id="GO:0005886">
    <property type="term" value="C:plasma membrane"/>
    <property type="evidence" value="ECO:0007669"/>
    <property type="project" value="TreeGrafter"/>
</dbReference>
<evidence type="ECO:0000313" key="6">
    <source>
        <dbReference type="EMBL" id="KLV08458.1"/>
    </source>
</evidence>
<dbReference type="Pfam" id="PF17178">
    <property type="entry name" value="MASE5"/>
    <property type="match status" value="1"/>
</dbReference>
<sequence length="368" mass="41682">MSTLSREAFQEEALYQLLTRGWRWVCTLSLILLFIIVATFLGNALRDPTVLLHPALSLYGIQSLCYMTGLIIFRPGSRPFPYWHLLFCVLSLLFSMSWMMSVFHLIHYARLYTSAEVLSELVIMLCLLGFFASVKATSFAIVPMLLLSTYINYLSVHESLQIPLLKLLAMLLIIYTGRQTLMHWFNSSVSKEYDKEQLVKQLNQMVSQDQLTGLNNRRFFEYELEKQFHQCRREQQPLSLIMIDIDYFKPLNDALGHPAGDECLKRVAQVLKTSLKRPTDSVSRFGGEEFIAILPATSADGAKVVSARICKSLADAKILHPASDVSPYVTVSQGIATVGNEQITHQLLQRADSNLYQAKARGRNQACS</sequence>
<dbReference type="Pfam" id="PF00990">
    <property type="entry name" value="GGDEF"/>
    <property type="match status" value="1"/>
</dbReference>
<evidence type="ECO:0000256" key="2">
    <source>
        <dbReference type="ARBA" id="ARBA00012528"/>
    </source>
</evidence>
<feature type="transmembrane region" description="Helical" evidence="4">
    <location>
        <begin position="21"/>
        <end position="45"/>
    </location>
</feature>
<dbReference type="PROSITE" id="PS50887">
    <property type="entry name" value="GGDEF"/>
    <property type="match status" value="1"/>
</dbReference>
<evidence type="ECO:0000259" key="5">
    <source>
        <dbReference type="PROSITE" id="PS50887"/>
    </source>
</evidence>
<comment type="cofactor">
    <cofactor evidence="1">
        <name>Mg(2+)</name>
        <dbReference type="ChEBI" id="CHEBI:18420"/>
    </cofactor>
</comment>
<organism evidence="6 7">
    <name type="scientific">Photobacterium ganghwense</name>
    <dbReference type="NCBI Taxonomy" id="320778"/>
    <lineage>
        <taxon>Bacteria</taxon>
        <taxon>Pseudomonadati</taxon>
        <taxon>Pseudomonadota</taxon>
        <taxon>Gammaproteobacteria</taxon>
        <taxon>Vibrionales</taxon>
        <taxon>Vibrionaceae</taxon>
        <taxon>Photobacterium</taxon>
    </lineage>
</organism>
<dbReference type="AlphaFoldDB" id="A0A0J1H9T0"/>
<keyword evidence="4" id="KW-1133">Transmembrane helix</keyword>
<dbReference type="Gene3D" id="3.30.70.270">
    <property type="match status" value="1"/>
</dbReference>
<dbReference type="SUPFAM" id="SSF55073">
    <property type="entry name" value="Nucleotide cyclase"/>
    <property type="match status" value="1"/>
</dbReference>
<accession>A0A0J1H9T0</accession>
<dbReference type="SMART" id="SM00267">
    <property type="entry name" value="GGDEF"/>
    <property type="match status" value="1"/>
</dbReference>
<dbReference type="InterPro" id="IPR043128">
    <property type="entry name" value="Rev_trsase/Diguanyl_cyclase"/>
</dbReference>
<keyword evidence="4" id="KW-0812">Transmembrane</keyword>
<dbReference type="RefSeq" id="WP_047886370.1">
    <property type="nucleotide sequence ID" value="NZ_CP071326.1"/>
</dbReference>
<evidence type="ECO:0000256" key="4">
    <source>
        <dbReference type="SAM" id="Phobius"/>
    </source>
</evidence>
<dbReference type="InterPro" id="IPR029787">
    <property type="entry name" value="Nucleotide_cyclase"/>
</dbReference>
<name>A0A0J1H9T0_9GAMM</name>
<gene>
    <name evidence="6" type="ORF">ABT57_15160</name>
</gene>
<dbReference type="Proteomes" id="UP000035909">
    <property type="component" value="Unassembled WGS sequence"/>
</dbReference>
<dbReference type="InterPro" id="IPR050469">
    <property type="entry name" value="Diguanylate_Cyclase"/>
</dbReference>
<dbReference type="EC" id="2.7.7.65" evidence="2"/>
<dbReference type="PANTHER" id="PTHR45138">
    <property type="entry name" value="REGULATORY COMPONENTS OF SENSORY TRANSDUCTION SYSTEM"/>
    <property type="match status" value="1"/>
</dbReference>
<dbReference type="FunFam" id="3.30.70.270:FF:000001">
    <property type="entry name" value="Diguanylate cyclase domain protein"/>
    <property type="match status" value="1"/>
</dbReference>
<evidence type="ECO:0000256" key="1">
    <source>
        <dbReference type="ARBA" id="ARBA00001946"/>
    </source>
</evidence>
<dbReference type="STRING" id="320778.ABT57_15160"/>
<feature type="transmembrane region" description="Helical" evidence="4">
    <location>
        <begin position="121"/>
        <end position="147"/>
    </location>
</feature>
<comment type="catalytic activity">
    <reaction evidence="3">
        <text>2 GTP = 3',3'-c-di-GMP + 2 diphosphate</text>
        <dbReference type="Rhea" id="RHEA:24898"/>
        <dbReference type="ChEBI" id="CHEBI:33019"/>
        <dbReference type="ChEBI" id="CHEBI:37565"/>
        <dbReference type="ChEBI" id="CHEBI:58805"/>
        <dbReference type="EC" id="2.7.7.65"/>
    </reaction>
</comment>
<keyword evidence="7" id="KW-1185">Reference proteome</keyword>
<dbReference type="NCBIfam" id="TIGR00254">
    <property type="entry name" value="GGDEF"/>
    <property type="match status" value="1"/>
</dbReference>
<dbReference type="InterPro" id="IPR033444">
    <property type="entry name" value="MASE5"/>
</dbReference>
<feature type="domain" description="GGDEF" evidence="5">
    <location>
        <begin position="236"/>
        <end position="368"/>
    </location>
</feature>
<keyword evidence="4" id="KW-0472">Membrane</keyword>